<organism evidence="5 6">
    <name type="scientific">Amphibalanus amphitrite</name>
    <name type="common">Striped barnacle</name>
    <name type="synonym">Balanus amphitrite</name>
    <dbReference type="NCBI Taxonomy" id="1232801"/>
    <lineage>
        <taxon>Eukaryota</taxon>
        <taxon>Metazoa</taxon>
        <taxon>Ecdysozoa</taxon>
        <taxon>Arthropoda</taxon>
        <taxon>Crustacea</taxon>
        <taxon>Multicrustacea</taxon>
        <taxon>Cirripedia</taxon>
        <taxon>Thoracica</taxon>
        <taxon>Thoracicalcarea</taxon>
        <taxon>Balanomorpha</taxon>
        <taxon>Balanoidea</taxon>
        <taxon>Balanidae</taxon>
        <taxon>Amphibalaninae</taxon>
        <taxon>Amphibalanus</taxon>
    </lineage>
</organism>
<evidence type="ECO:0000313" key="5">
    <source>
        <dbReference type="EMBL" id="KAF0287756.1"/>
    </source>
</evidence>
<dbReference type="OrthoDB" id="10252326at2759"/>
<dbReference type="InterPro" id="IPR006132">
    <property type="entry name" value="Asp/Orn_carbamoyltranf_P-bd"/>
</dbReference>
<dbReference type="EMBL" id="VIIS01002168">
    <property type="protein sequence ID" value="KAF0287756.1"/>
    <property type="molecule type" value="Genomic_DNA"/>
</dbReference>
<proteinExistence type="inferred from homology"/>
<evidence type="ECO:0000313" key="6">
    <source>
        <dbReference type="Proteomes" id="UP000440578"/>
    </source>
</evidence>
<keyword evidence="6" id="KW-1185">Reference proteome</keyword>
<dbReference type="AlphaFoldDB" id="A0A6A4UYY1"/>
<dbReference type="GO" id="GO:0004585">
    <property type="term" value="F:ornithine carbamoyltransferase activity"/>
    <property type="evidence" value="ECO:0007669"/>
    <property type="project" value="UniProtKB-EC"/>
</dbReference>
<dbReference type="EC" id="2.1.3.3" evidence="2"/>
<evidence type="ECO:0000256" key="3">
    <source>
        <dbReference type="ARBA" id="ARBA00022679"/>
    </source>
</evidence>
<dbReference type="PANTHER" id="PTHR45753">
    <property type="entry name" value="ORNITHINE CARBAMOYLTRANSFERASE, MITOCHONDRIAL"/>
    <property type="match status" value="1"/>
</dbReference>
<sequence>MCASTRIVPHMTCISFEFLRPELRGRDFVNGDFTPSELKSVLWTAVDLRDRSTQKNENFSYMRGKSVTILQESGMPDTLSNVALVTAAHRLGGNVARMAFDSNKTDVSDLANCLSEVSSVIAVSCRHQAALQAAADGAAVPVVSLGSEQHDPLTALGELLAVLEHYSYLKRLTLAWVGPCCARLRSFLQLLPPLGIHLRYCCPQEEDLSPEELGDLVGRTVQHHTQFSRHESAAEATYRAHVLATTCHQYDQLQITEKHAAEADLDWTFVQDLPVSRSAVAAAVHGDRQRSLVAASAGCRHWLATALLTELCAEHERRTDRPDFEGERRGVGIGSG</sequence>
<evidence type="ECO:0000256" key="1">
    <source>
        <dbReference type="ARBA" id="ARBA00007805"/>
    </source>
</evidence>
<dbReference type="Proteomes" id="UP000440578">
    <property type="component" value="Unassembled WGS sequence"/>
</dbReference>
<dbReference type="GO" id="GO:0042450">
    <property type="term" value="P:L-arginine biosynthetic process via ornithine"/>
    <property type="evidence" value="ECO:0007669"/>
    <property type="project" value="TreeGrafter"/>
</dbReference>
<protein>
    <recommendedName>
        <fullName evidence="2">ornithine carbamoyltransferase</fullName>
        <ecNumber evidence="2">2.1.3.3</ecNumber>
    </recommendedName>
</protein>
<name>A0A6A4UYY1_AMPAM</name>
<dbReference type="InterPro" id="IPR036901">
    <property type="entry name" value="Asp/Orn_carbamoylTrfase_sf"/>
</dbReference>
<dbReference type="PANTHER" id="PTHR45753:SF3">
    <property type="entry name" value="ORNITHINE TRANSCARBAMYLASE, MITOCHONDRIAL"/>
    <property type="match status" value="1"/>
</dbReference>
<dbReference type="GO" id="GO:0005739">
    <property type="term" value="C:mitochondrion"/>
    <property type="evidence" value="ECO:0007669"/>
    <property type="project" value="TreeGrafter"/>
</dbReference>
<dbReference type="Gene3D" id="3.40.50.1370">
    <property type="entry name" value="Aspartate/ornithine carbamoyltransferase"/>
    <property type="match status" value="2"/>
</dbReference>
<reference evidence="5 6" key="1">
    <citation type="submission" date="2019-07" db="EMBL/GenBank/DDBJ databases">
        <title>Draft genome assembly of a fouling barnacle, Amphibalanus amphitrite (Darwin, 1854): The first reference genome for Thecostraca.</title>
        <authorList>
            <person name="Kim W."/>
        </authorList>
    </citation>
    <scope>NUCLEOTIDE SEQUENCE [LARGE SCALE GENOMIC DNA]</scope>
    <source>
        <strain evidence="5">SNU_AA5</strain>
        <tissue evidence="5">Soma without cirri and trophi</tissue>
    </source>
</reference>
<dbReference type="SUPFAM" id="SSF53671">
    <property type="entry name" value="Aspartate/ornithine carbamoyltransferase"/>
    <property type="match status" value="1"/>
</dbReference>
<keyword evidence="3 5" id="KW-0808">Transferase</keyword>
<comment type="caution">
    <text evidence="5">The sequence shown here is derived from an EMBL/GenBank/DDBJ whole genome shotgun (WGS) entry which is preliminary data.</text>
</comment>
<comment type="similarity">
    <text evidence="1">Belongs to the aspartate/ornithine carbamoyltransferase superfamily. OTCase family.</text>
</comment>
<evidence type="ECO:0000256" key="2">
    <source>
        <dbReference type="ARBA" id="ARBA00013007"/>
    </source>
</evidence>
<gene>
    <name evidence="5" type="primary">OTC</name>
    <name evidence="5" type="ORF">FJT64_013837</name>
</gene>
<dbReference type="GO" id="GO:0019240">
    <property type="term" value="P:citrulline biosynthetic process"/>
    <property type="evidence" value="ECO:0007669"/>
    <property type="project" value="TreeGrafter"/>
</dbReference>
<feature type="domain" description="Aspartate/ornithine carbamoyltransferase carbamoyl-P binding" evidence="4">
    <location>
        <begin position="32"/>
        <end position="163"/>
    </location>
</feature>
<accession>A0A6A4UYY1</accession>
<evidence type="ECO:0000259" key="4">
    <source>
        <dbReference type="Pfam" id="PF02729"/>
    </source>
</evidence>
<dbReference type="Pfam" id="PF02729">
    <property type="entry name" value="OTCace_N"/>
    <property type="match status" value="1"/>
</dbReference>
<dbReference type="GO" id="GO:0016597">
    <property type="term" value="F:amino acid binding"/>
    <property type="evidence" value="ECO:0007669"/>
    <property type="project" value="InterPro"/>
</dbReference>